<evidence type="ECO:0000256" key="1">
    <source>
        <dbReference type="ARBA" id="ARBA00011063"/>
    </source>
</evidence>
<evidence type="ECO:0000256" key="5">
    <source>
        <dbReference type="PIRSR" id="PIRSR617867-1"/>
    </source>
</evidence>
<evidence type="ECO:0000313" key="7">
    <source>
        <dbReference type="EMBL" id="TDQ40278.1"/>
    </source>
</evidence>
<dbReference type="InterPro" id="IPR050438">
    <property type="entry name" value="LMW_PTPase"/>
</dbReference>
<dbReference type="PANTHER" id="PTHR11717">
    <property type="entry name" value="LOW MOLECULAR WEIGHT PROTEIN TYROSINE PHOSPHATASE"/>
    <property type="match status" value="1"/>
</dbReference>
<evidence type="ECO:0000313" key="8">
    <source>
        <dbReference type="Proteomes" id="UP000294575"/>
    </source>
</evidence>
<evidence type="ECO:0000256" key="4">
    <source>
        <dbReference type="ARBA" id="ARBA00022912"/>
    </source>
</evidence>
<gene>
    <name evidence="7" type="ORF">DFQ45_101413</name>
</gene>
<dbReference type="OrthoDB" id="9784339at2"/>
<keyword evidence="8" id="KW-1185">Reference proteome</keyword>
<name>A0A4R6U1J6_9GAMM</name>
<comment type="caution">
    <text evidence="7">The sequence shown here is derived from an EMBL/GenBank/DDBJ whole genome shotgun (WGS) entry which is preliminary data.</text>
</comment>
<evidence type="ECO:0000256" key="2">
    <source>
        <dbReference type="ARBA" id="ARBA00013064"/>
    </source>
</evidence>
<proteinExistence type="inferred from homology"/>
<dbReference type="SUPFAM" id="SSF52788">
    <property type="entry name" value="Phosphotyrosine protein phosphatases I"/>
    <property type="match status" value="1"/>
</dbReference>
<dbReference type="Pfam" id="PF01451">
    <property type="entry name" value="LMWPc"/>
    <property type="match status" value="1"/>
</dbReference>
<protein>
    <recommendedName>
        <fullName evidence="2">protein-tyrosine-phosphatase</fullName>
        <ecNumber evidence="2">3.1.3.48</ecNumber>
    </recommendedName>
</protein>
<evidence type="ECO:0000259" key="6">
    <source>
        <dbReference type="SMART" id="SM00226"/>
    </source>
</evidence>
<dbReference type="InterPro" id="IPR023485">
    <property type="entry name" value="Ptyr_pPase"/>
</dbReference>
<feature type="active site" description="Proton donor" evidence="5">
    <location>
        <position position="123"/>
    </location>
</feature>
<dbReference type="SMART" id="SM00226">
    <property type="entry name" value="LMWPc"/>
    <property type="match status" value="1"/>
</dbReference>
<comment type="similarity">
    <text evidence="1">Belongs to the low molecular weight phosphotyrosine protein phosphatase family.</text>
</comment>
<dbReference type="PRINTS" id="PR00719">
    <property type="entry name" value="LMWPTPASE"/>
</dbReference>
<dbReference type="Proteomes" id="UP000294575">
    <property type="component" value="Unassembled WGS sequence"/>
</dbReference>
<dbReference type="CDD" id="cd16343">
    <property type="entry name" value="LMWPTP"/>
    <property type="match status" value="1"/>
</dbReference>
<feature type="active site" description="Nucleophile" evidence="5">
    <location>
        <position position="7"/>
    </location>
</feature>
<reference evidence="7 8" key="1">
    <citation type="submission" date="2019-03" db="EMBL/GenBank/DDBJ databases">
        <title>Genomic Encyclopedia of Type Strains, Phase IV (KMG-IV): sequencing the most valuable type-strain genomes for metagenomic binning, comparative biology and taxonomic classification.</title>
        <authorList>
            <person name="Goeker M."/>
        </authorList>
    </citation>
    <scope>NUCLEOTIDE SEQUENCE [LARGE SCALE GENOMIC DNA]</scope>
    <source>
        <strain evidence="7 8">DSM 28679</strain>
    </source>
</reference>
<dbReference type="InterPro" id="IPR036196">
    <property type="entry name" value="Ptyr_pPase_sf"/>
</dbReference>
<keyword evidence="4" id="KW-0904">Protein phosphatase</keyword>
<feature type="active site" description="Nucleophile" evidence="5">
    <location>
        <position position="13"/>
    </location>
</feature>
<keyword evidence="3" id="KW-0378">Hydrolase</keyword>
<accession>A0A4R6U1J6</accession>
<dbReference type="EC" id="3.1.3.48" evidence="2"/>
<sequence length="154" mass="16973">MKVLFVCLGNICRSPTAEGVFRRYVKQAGLDDKVTIDSAGTADWHTGKTPDPRTIKAAARRGYDLSVLRARQAVAEDFHKFDLILAMDESNLANLKAIRPADGKAELALYLPRFGLGTREVPDPYYGGEDGFELVLDMLEQASEALLNEVRSSL</sequence>
<dbReference type="RefSeq" id="WP_101496965.1">
    <property type="nucleotide sequence ID" value="NZ_LNJZ01000007.1"/>
</dbReference>
<dbReference type="EMBL" id="SNYK01000001">
    <property type="protein sequence ID" value="TDQ40278.1"/>
    <property type="molecule type" value="Genomic_DNA"/>
</dbReference>
<dbReference type="InterPro" id="IPR017867">
    <property type="entry name" value="Tyr_phospatase_low_mol_wt"/>
</dbReference>
<organism evidence="7 8">
    <name type="scientific">Thiopseudomonas denitrificans</name>
    <dbReference type="NCBI Taxonomy" id="1501432"/>
    <lineage>
        <taxon>Bacteria</taxon>
        <taxon>Pseudomonadati</taxon>
        <taxon>Pseudomonadota</taxon>
        <taxon>Gammaproteobacteria</taxon>
        <taxon>Pseudomonadales</taxon>
        <taxon>Pseudomonadaceae</taxon>
        <taxon>Thiopseudomonas</taxon>
    </lineage>
</organism>
<evidence type="ECO:0000256" key="3">
    <source>
        <dbReference type="ARBA" id="ARBA00022801"/>
    </source>
</evidence>
<dbReference type="Gene3D" id="3.40.50.2300">
    <property type="match status" value="1"/>
</dbReference>
<dbReference type="GO" id="GO:0004725">
    <property type="term" value="F:protein tyrosine phosphatase activity"/>
    <property type="evidence" value="ECO:0007669"/>
    <property type="project" value="UniProtKB-EC"/>
</dbReference>
<dbReference type="AlphaFoldDB" id="A0A4R6U1J6"/>
<dbReference type="FunFam" id="3.40.50.2300:FF:000113">
    <property type="entry name" value="Low molecular weight protein-tyrosine-phosphatase"/>
    <property type="match status" value="1"/>
</dbReference>
<feature type="domain" description="Phosphotyrosine protein phosphatase I" evidence="6">
    <location>
        <begin position="1"/>
        <end position="149"/>
    </location>
</feature>
<dbReference type="PANTHER" id="PTHR11717:SF7">
    <property type="entry name" value="LOW MOLECULAR WEIGHT PHOSPHOTYROSINE PROTEIN PHOSPHATASE"/>
    <property type="match status" value="1"/>
</dbReference>